<dbReference type="NCBIfam" id="TIGR00901">
    <property type="entry name" value="2A0125"/>
    <property type="match status" value="1"/>
</dbReference>
<dbReference type="PANTHER" id="PTHR12778:SF10">
    <property type="entry name" value="MAJOR FACILITATOR SUPERFAMILY DOMAIN-CONTAINING PROTEIN 3"/>
    <property type="match status" value="1"/>
</dbReference>
<organism evidence="7 8">
    <name type="scientific">Corallincola platygyrae</name>
    <dbReference type="NCBI Taxonomy" id="1193278"/>
    <lineage>
        <taxon>Bacteria</taxon>
        <taxon>Pseudomonadati</taxon>
        <taxon>Pseudomonadota</taxon>
        <taxon>Gammaproteobacteria</taxon>
        <taxon>Alteromonadales</taxon>
        <taxon>Psychromonadaceae</taxon>
        <taxon>Corallincola</taxon>
    </lineage>
</organism>
<dbReference type="InterPro" id="IPR011701">
    <property type="entry name" value="MFS"/>
</dbReference>
<feature type="transmembrane region" description="Helical" evidence="6">
    <location>
        <begin position="427"/>
        <end position="448"/>
    </location>
</feature>
<keyword evidence="8" id="KW-1185">Reference proteome</keyword>
<feature type="transmembrane region" description="Helical" evidence="6">
    <location>
        <begin position="110"/>
        <end position="129"/>
    </location>
</feature>
<keyword evidence="5 6" id="KW-0472">Membrane</keyword>
<keyword evidence="2" id="KW-0813">Transport</keyword>
<feature type="transmembrane region" description="Helical" evidence="6">
    <location>
        <begin position="210"/>
        <end position="229"/>
    </location>
</feature>
<dbReference type="Pfam" id="PF07690">
    <property type="entry name" value="MFS_1"/>
    <property type="match status" value="1"/>
</dbReference>
<protein>
    <submittedName>
        <fullName evidence="7">AmpG family muropeptide MFS transporter</fullName>
    </submittedName>
</protein>
<dbReference type="Gene3D" id="1.20.1250.20">
    <property type="entry name" value="MFS general substrate transporter like domains"/>
    <property type="match status" value="2"/>
</dbReference>
<comment type="caution">
    <text evidence="7">The sequence shown here is derived from an EMBL/GenBank/DDBJ whole genome shotgun (WGS) entry which is preliminary data.</text>
</comment>
<dbReference type="EMBL" id="JBHUHT010000008">
    <property type="protein sequence ID" value="MFD2095221.1"/>
    <property type="molecule type" value="Genomic_DNA"/>
</dbReference>
<comment type="subcellular location">
    <subcellularLocation>
        <location evidence="1">Membrane</location>
        <topology evidence="1">Multi-pass membrane protein</topology>
    </subcellularLocation>
</comment>
<reference evidence="8" key="1">
    <citation type="journal article" date="2019" name="Int. J. Syst. Evol. Microbiol.">
        <title>The Global Catalogue of Microorganisms (GCM) 10K type strain sequencing project: providing services to taxonomists for standard genome sequencing and annotation.</title>
        <authorList>
            <consortium name="The Broad Institute Genomics Platform"/>
            <consortium name="The Broad Institute Genome Sequencing Center for Infectious Disease"/>
            <person name="Wu L."/>
            <person name="Ma J."/>
        </authorList>
    </citation>
    <scope>NUCLEOTIDE SEQUENCE [LARGE SCALE GENOMIC DNA]</scope>
    <source>
        <strain evidence="8">CGMCC 1.10992</strain>
    </source>
</reference>
<evidence type="ECO:0000313" key="7">
    <source>
        <dbReference type="EMBL" id="MFD2095221.1"/>
    </source>
</evidence>
<dbReference type="PANTHER" id="PTHR12778">
    <property type="entry name" value="SOLUTE CARRIER FAMILY 33 ACETYL-COA TRANSPORTER -RELATED"/>
    <property type="match status" value="1"/>
</dbReference>
<feature type="transmembrane region" description="Helical" evidence="6">
    <location>
        <begin position="325"/>
        <end position="343"/>
    </location>
</feature>
<dbReference type="RefSeq" id="WP_345338383.1">
    <property type="nucleotide sequence ID" value="NZ_BAABLI010000005.1"/>
</dbReference>
<evidence type="ECO:0000256" key="3">
    <source>
        <dbReference type="ARBA" id="ARBA00022692"/>
    </source>
</evidence>
<dbReference type="SUPFAM" id="SSF103473">
    <property type="entry name" value="MFS general substrate transporter"/>
    <property type="match status" value="1"/>
</dbReference>
<feature type="transmembrane region" description="Helical" evidence="6">
    <location>
        <begin position="177"/>
        <end position="198"/>
    </location>
</feature>
<evidence type="ECO:0000313" key="8">
    <source>
        <dbReference type="Proteomes" id="UP001597380"/>
    </source>
</evidence>
<keyword evidence="4 6" id="KW-1133">Transmembrane helix</keyword>
<feature type="transmembrane region" description="Helical" evidence="6">
    <location>
        <begin position="391"/>
        <end position="415"/>
    </location>
</feature>
<feature type="transmembrane region" description="Helical" evidence="6">
    <location>
        <begin position="69"/>
        <end position="89"/>
    </location>
</feature>
<evidence type="ECO:0000256" key="1">
    <source>
        <dbReference type="ARBA" id="ARBA00004141"/>
    </source>
</evidence>
<evidence type="ECO:0000256" key="5">
    <source>
        <dbReference type="ARBA" id="ARBA00023136"/>
    </source>
</evidence>
<feature type="transmembrane region" description="Helical" evidence="6">
    <location>
        <begin position="284"/>
        <end position="305"/>
    </location>
</feature>
<dbReference type="InterPro" id="IPR036259">
    <property type="entry name" value="MFS_trans_sf"/>
</dbReference>
<accession>A0ABW4XI55</accession>
<proteinExistence type="predicted"/>
<dbReference type="Proteomes" id="UP001597380">
    <property type="component" value="Unassembled WGS sequence"/>
</dbReference>
<feature type="transmembrane region" description="Helical" evidence="6">
    <location>
        <begin position="42"/>
        <end position="63"/>
    </location>
</feature>
<name>A0ABW4XI55_9GAMM</name>
<evidence type="ECO:0000256" key="6">
    <source>
        <dbReference type="SAM" id="Phobius"/>
    </source>
</evidence>
<feature type="transmembrane region" description="Helical" evidence="6">
    <location>
        <begin position="454"/>
        <end position="474"/>
    </location>
</feature>
<gene>
    <name evidence="7" type="ORF">ACFSJ3_04430</name>
</gene>
<evidence type="ECO:0000256" key="2">
    <source>
        <dbReference type="ARBA" id="ARBA00022448"/>
    </source>
</evidence>
<evidence type="ECO:0000256" key="4">
    <source>
        <dbReference type="ARBA" id="ARBA00022989"/>
    </source>
</evidence>
<feature type="transmembrane region" description="Helical" evidence="6">
    <location>
        <begin position="350"/>
        <end position="371"/>
    </location>
</feature>
<feature type="transmembrane region" description="Helical" evidence="6">
    <location>
        <begin position="135"/>
        <end position="156"/>
    </location>
</feature>
<dbReference type="InterPro" id="IPR004752">
    <property type="entry name" value="AmpG_permease/AT-1"/>
</dbReference>
<sequence length="492" mass="53723">MPSANTNAQASGQSASTALKTQMSAWIKALAVYGQRHMLHMLLFGFSCGLPYMLVFATLSFWLREAEVSRSAIGYFSWILIVYGMKWAWAPLVDRLRLPILCNLLGRRRSWIGLAQAAITASLLGLAWLDPATSLESFALCALLVAWFSATQDIAVDAYRIEIAPQDEQGSLAAAYMLGYRLAMILSGAGALYLAAWFSDVEGYDPAGWSNAYIVMACVMAICLANTIFAKEPTIPKTSHSDSVLFEANKNSALPVSIQKGLAWCYDALLCPFIDFFRRYRWQALWLLMLIGTYRISDIFMGVMANPFYVDLGYSKEQVASVAKVFGVIMTLLGTGIGGILVTRYGWRPVLTLGAILVVVTNQLFAVMAFFASSLSPECLNQACEAPSLYWLTAVISADNISAGIATAAFIAFLSALTNVAYSATQYALFSSLMVLFPKFLAGFSGVMVDNMGYVWFFTLASAVGLPVLILIWITRNAVTDSEATKTNVLLD</sequence>
<keyword evidence="3 6" id="KW-0812">Transmembrane</keyword>